<organism evidence="1">
    <name type="scientific">Marseillevirus sp</name>
    <dbReference type="NCBI Taxonomy" id="2809551"/>
    <lineage>
        <taxon>Viruses</taxon>
        <taxon>Varidnaviria</taxon>
        <taxon>Bamfordvirae</taxon>
        <taxon>Nucleocytoviricota</taxon>
        <taxon>Megaviricetes</taxon>
        <taxon>Pimascovirales</taxon>
        <taxon>Pimascovirales incertae sedis</taxon>
        <taxon>Marseilleviridae</taxon>
        <taxon>Marseillevirus</taxon>
    </lineage>
</organism>
<evidence type="ECO:0000313" key="1">
    <source>
        <dbReference type="EMBL" id="WNL49559.1"/>
    </source>
</evidence>
<sequence length="74" mass="8239">MQTVSAENKDCLGDFTLSRSVLSRTVAVVDWKMDSFGRLYVDFGPESFQKCGLMKKMVLSADATVEKDAQEKAK</sequence>
<name>A0AA96IYJ5_9VIRU</name>
<protein>
    <submittedName>
        <fullName evidence="1">Uncharacterized protein</fullName>
    </submittedName>
</protein>
<proteinExistence type="predicted"/>
<reference evidence="1" key="1">
    <citation type="submission" date="2023-07" db="EMBL/GenBank/DDBJ databases">
        <authorList>
            <person name="Xia Y."/>
        </authorList>
    </citation>
    <scope>NUCLEOTIDE SEQUENCE</scope>
    <source>
        <strain evidence="1">F</strain>
    </source>
</reference>
<accession>A0AA96IYJ5</accession>
<dbReference type="EMBL" id="OR343188">
    <property type="protein sequence ID" value="WNL49559.1"/>
    <property type="molecule type" value="Genomic_DNA"/>
</dbReference>
<gene>
    <name evidence="1" type="ORF">MarFTMF_043</name>
</gene>